<dbReference type="InterPro" id="IPR001810">
    <property type="entry name" value="F-box_dom"/>
</dbReference>
<reference evidence="3 4" key="1">
    <citation type="journal article" date="2023" name="G3 (Bethesda)">
        <title>A haplotype-resolved chromosome-scale genome for Quercus rubra L. provides insights into the genetics of adaptive traits for red oak species.</title>
        <authorList>
            <person name="Kapoor B."/>
            <person name="Jenkins J."/>
            <person name="Schmutz J."/>
            <person name="Zhebentyayeva T."/>
            <person name="Kuelheim C."/>
            <person name="Coggeshall M."/>
            <person name="Heim C."/>
            <person name="Lasky J.R."/>
            <person name="Leites L."/>
            <person name="Islam-Faridi N."/>
            <person name="Romero-Severson J."/>
            <person name="DeLeo V.L."/>
            <person name="Lucas S.M."/>
            <person name="Lazic D."/>
            <person name="Gailing O."/>
            <person name="Carlson J."/>
            <person name="Staton M."/>
        </authorList>
    </citation>
    <scope>NUCLEOTIDE SEQUENCE [LARGE SCALE GENOMIC DNA]</scope>
    <source>
        <strain evidence="3">Pseudo-F2</strain>
    </source>
</reference>
<dbReference type="PANTHER" id="PTHR33127">
    <property type="entry name" value="TRANSMEMBRANE PROTEIN"/>
    <property type="match status" value="1"/>
</dbReference>
<sequence>MKKAENEKSLKNAEDFVQLYLCKKDQEKKLWSDLPQELLDLVVKHLRDTESRITFRSICRSWRSSPPIYRPLPFPTLLDSPCLLTLGGGKCRIYHPLYNGPYQMDIPALLGVRIRYSKYGWLLLSSDKGDDRSVFFFHPFNMTKIELPCLPFPIETMTFSTPPTGEDCFVIGIPFLAREFCIIRRGEESWRIFPFTVMIPDNIQLLSNCNPILYEGMCYCLCQVPVVAVFDPNERRWRITYPIRFPKALLYKLVHNYLVEGNGKLFAVFEVKDYEPCIHVFSLNFNTMKWDAVKNLGNQMLYVSLGSSFLELAVKRGMRNKIYLPNVQDNKCVIYSLKTNECRSFFSNYFTRISTHGKEHYNCTWIKPALATLDEDLKW</sequence>
<dbReference type="Pfam" id="PF00646">
    <property type="entry name" value="F-box"/>
    <property type="match status" value="1"/>
</dbReference>
<evidence type="ECO:0000259" key="1">
    <source>
        <dbReference type="Pfam" id="PF00646"/>
    </source>
</evidence>
<keyword evidence="4" id="KW-1185">Reference proteome</keyword>
<comment type="caution">
    <text evidence="3">The sequence shown here is derived from an EMBL/GenBank/DDBJ whole genome shotgun (WGS) entry which is preliminary data.</text>
</comment>
<feature type="domain" description="F-box" evidence="1">
    <location>
        <begin position="31"/>
        <end position="64"/>
    </location>
</feature>
<dbReference type="Pfam" id="PF03478">
    <property type="entry name" value="Beta-prop_KIB1-4"/>
    <property type="match status" value="1"/>
</dbReference>
<feature type="domain" description="KIB1-4 beta-propeller" evidence="2">
    <location>
        <begin position="102"/>
        <end position="335"/>
    </location>
</feature>
<organism evidence="3 4">
    <name type="scientific">Quercus rubra</name>
    <name type="common">Northern red oak</name>
    <name type="synonym">Quercus borealis</name>
    <dbReference type="NCBI Taxonomy" id="3512"/>
    <lineage>
        <taxon>Eukaryota</taxon>
        <taxon>Viridiplantae</taxon>
        <taxon>Streptophyta</taxon>
        <taxon>Embryophyta</taxon>
        <taxon>Tracheophyta</taxon>
        <taxon>Spermatophyta</taxon>
        <taxon>Magnoliopsida</taxon>
        <taxon>eudicotyledons</taxon>
        <taxon>Gunneridae</taxon>
        <taxon>Pentapetalae</taxon>
        <taxon>rosids</taxon>
        <taxon>fabids</taxon>
        <taxon>Fagales</taxon>
        <taxon>Fagaceae</taxon>
        <taxon>Quercus</taxon>
    </lineage>
</organism>
<evidence type="ECO:0008006" key="5">
    <source>
        <dbReference type="Google" id="ProtNLM"/>
    </source>
</evidence>
<dbReference type="AlphaFoldDB" id="A0AAN7IQU6"/>
<dbReference type="PANTHER" id="PTHR33127:SF5">
    <property type="entry name" value="TRANSMEMBRANE PROTEIN"/>
    <property type="match status" value="1"/>
</dbReference>
<dbReference type="EMBL" id="JAXUIC010000007">
    <property type="protein sequence ID" value="KAK4583030.1"/>
    <property type="molecule type" value="Genomic_DNA"/>
</dbReference>
<protein>
    <recommendedName>
        <fullName evidence="5">F-box domain-containing protein</fullName>
    </recommendedName>
</protein>
<name>A0AAN7IQU6_QUERU</name>
<proteinExistence type="predicted"/>
<evidence type="ECO:0000313" key="3">
    <source>
        <dbReference type="EMBL" id="KAK4583030.1"/>
    </source>
</evidence>
<accession>A0AAN7IQU6</accession>
<dbReference type="Proteomes" id="UP001324115">
    <property type="component" value="Unassembled WGS sequence"/>
</dbReference>
<dbReference type="InterPro" id="IPR005174">
    <property type="entry name" value="KIB1-4_b-propeller"/>
</dbReference>
<evidence type="ECO:0000313" key="4">
    <source>
        <dbReference type="Proteomes" id="UP001324115"/>
    </source>
</evidence>
<evidence type="ECO:0000259" key="2">
    <source>
        <dbReference type="Pfam" id="PF03478"/>
    </source>
</evidence>
<gene>
    <name evidence="3" type="ORF">RGQ29_025985</name>
</gene>